<name>A0A386HQV8_9BACT</name>
<dbReference type="PANTHER" id="PTHR43649:SF12">
    <property type="entry name" value="DIACETYLCHITOBIOSE BINDING PROTEIN DASA"/>
    <property type="match status" value="1"/>
</dbReference>
<reference evidence="3 4" key="1">
    <citation type="submission" date="2018-09" db="EMBL/GenBank/DDBJ databases">
        <title>Arachidicoccus sp. nov., a bacterium isolated from soil.</title>
        <authorList>
            <person name="Weon H.-Y."/>
            <person name="Kwon S.-W."/>
            <person name="Lee S.A."/>
        </authorList>
    </citation>
    <scope>NUCLEOTIDE SEQUENCE [LARGE SCALE GENOMIC DNA]</scope>
    <source>
        <strain evidence="3 4">KIS59-12</strain>
    </source>
</reference>
<dbReference type="GO" id="GO:0042597">
    <property type="term" value="C:periplasmic space"/>
    <property type="evidence" value="ECO:0007669"/>
    <property type="project" value="UniProtKB-SubCell"/>
</dbReference>
<comment type="similarity">
    <text evidence="2">Belongs to the bacterial solute-binding protein 1 family.</text>
</comment>
<dbReference type="EMBL" id="CP032489">
    <property type="protein sequence ID" value="AYD47644.1"/>
    <property type="molecule type" value="Genomic_DNA"/>
</dbReference>
<evidence type="ECO:0000256" key="2">
    <source>
        <dbReference type="ARBA" id="ARBA00008520"/>
    </source>
</evidence>
<dbReference type="Proteomes" id="UP000266118">
    <property type="component" value="Chromosome"/>
</dbReference>
<organism evidence="3 4">
    <name type="scientific">Arachidicoccus soli</name>
    <dbReference type="NCBI Taxonomy" id="2341117"/>
    <lineage>
        <taxon>Bacteria</taxon>
        <taxon>Pseudomonadati</taxon>
        <taxon>Bacteroidota</taxon>
        <taxon>Chitinophagia</taxon>
        <taxon>Chitinophagales</taxon>
        <taxon>Chitinophagaceae</taxon>
        <taxon>Arachidicoccus</taxon>
    </lineage>
</organism>
<dbReference type="InterPro" id="IPR006059">
    <property type="entry name" value="SBP"/>
</dbReference>
<accession>A0A386HQV8</accession>
<dbReference type="AlphaFoldDB" id="A0A386HQV8"/>
<dbReference type="OrthoDB" id="9770625at2"/>
<dbReference type="SUPFAM" id="SSF53850">
    <property type="entry name" value="Periplasmic binding protein-like II"/>
    <property type="match status" value="1"/>
</dbReference>
<dbReference type="PANTHER" id="PTHR43649">
    <property type="entry name" value="ARABINOSE-BINDING PROTEIN-RELATED"/>
    <property type="match status" value="1"/>
</dbReference>
<evidence type="ECO:0000313" key="4">
    <source>
        <dbReference type="Proteomes" id="UP000266118"/>
    </source>
</evidence>
<protein>
    <submittedName>
        <fullName evidence="3">Extracellular solute-binding protein</fullName>
    </submittedName>
</protein>
<dbReference type="InterPro" id="IPR050490">
    <property type="entry name" value="Bact_solute-bd_prot1"/>
</dbReference>
<sequence>MQYINKKLRVAVRKFTPFENALEKIWHSFKVQTNTEFELEYSSMDLTELHQSLFEEGGLQNGSWDIVQLSSDWVSEAFNKGAIEDLAPFIAQNEKEVYLQNWPPSLRRSQTFENKIYGIPFHDGPECMIYRTDLFESEENKAKFKALFAEELEVPKSWGKFLQVATFFSSLQQGFYGTALAAFPDGHNAVYDFCIQAWSRGGVFLRKDNSINIDIPQIVEGLNFYRDFIQSKNSIHPQSKNFDSVRLGQAFANGEIAMMINWFGFAAYAQLEGLPKVKNNVGVCEIPTDGENKSISPNSYWIYSIAKGSQNKHIAYEFISFATNQINDCILTLEGGIGCRLTTYKDEEINRQIPFFNQLEILHSYATELPNLPQWASVAHHIDNLMLQVMNTNTPIELLVKETQKLISNNT</sequence>
<dbReference type="KEGG" id="ark:D6B99_08510"/>
<dbReference type="Gene3D" id="3.40.190.10">
    <property type="entry name" value="Periplasmic binding protein-like II"/>
    <property type="match status" value="2"/>
</dbReference>
<evidence type="ECO:0000256" key="1">
    <source>
        <dbReference type="ARBA" id="ARBA00004418"/>
    </source>
</evidence>
<dbReference type="Pfam" id="PF01547">
    <property type="entry name" value="SBP_bac_1"/>
    <property type="match status" value="1"/>
</dbReference>
<proteinExistence type="inferred from homology"/>
<comment type="subcellular location">
    <subcellularLocation>
        <location evidence="1">Periplasm</location>
    </subcellularLocation>
</comment>
<gene>
    <name evidence="3" type="ORF">D6B99_08510</name>
</gene>
<dbReference type="RefSeq" id="WP_119986990.1">
    <property type="nucleotide sequence ID" value="NZ_CP032489.1"/>
</dbReference>
<keyword evidence="4" id="KW-1185">Reference proteome</keyword>
<evidence type="ECO:0000313" key="3">
    <source>
        <dbReference type="EMBL" id="AYD47644.1"/>
    </source>
</evidence>